<keyword evidence="4 7" id="KW-0378">Hydrolase</keyword>
<dbReference type="GO" id="GO:0003796">
    <property type="term" value="F:lysozyme activity"/>
    <property type="evidence" value="ECO:0007669"/>
    <property type="project" value="UniProtKB-EC"/>
</dbReference>
<dbReference type="InterPro" id="IPR033907">
    <property type="entry name" value="Endolysin_autolysin"/>
</dbReference>
<dbReference type="GO" id="GO:0009253">
    <property type="term" value="P:peptidoglycan catabolic process"/>
    <property type="evidence" value="ECO:0007669"/>
    <property type="project" value="InterPro"/>
</dbReference>
<dbReference type="PANTHER" id="PTHR38107">
    <property type="match status" value="1"/>
</dbReference>
<evidence type="ECO:0000256" key="7">
    <source>
        <dbReference type="RuleBase" id="RU003788"/>
    </source>
</evidence>
<evidence type="ECO:0000256" key="2">
    <source>
        <dbReference type="ARBA" id="ARBA00022529"/>
    </source>
</evidence>
<evidence type="ECO:0000256" key="6">
    <source>
        <dbReference type="ARBA" id="ARBA00023295"/>
    </source>
</evidence>
<keyword evidence="6 7" id="KW-0326">Glycosidase</keyword>
<evidence type="ECO:0000256" key="1">
    <source>
        <dbReference type="ARBA" id="ARBA00000632"/>
    </source>
</evidence>
<comment type="catalytic activity">
    <reaction evidence="1 7">
        <text>Hydrolysis of (1-&gt;4)-beta-linkages between N-acetylmuramic acid and N-acetyl-D-glucosamine residues in a peptidoglycan and between N-acetyl-D-glucosamine residues in chitodextrins.</text>
        <dbReference type="EC" id="3.2.1.17"/>
    </reaction>
</comment>
<protein>
    <recommendedName>
        <fullName evidence="7">Lysozyme</fullName>
        <ecNumber evidence="7">3.2.1.17</ecNumber>
    </recommendedName>
</protein>
<reference evidence="8 9" key="1">
    <citation type="submission" date="2019-11" db="EMBL/GenBank/DDBJ databases">
        <title>Phenotypic characterization of an OXA-22 and OXA-60 co-producing Ralstonia pickettii clinical strain.</title>
        <authorList>
            <person name="He F."/>
        </authorList>
    </citation>
    <scope>NUCLEOTIDE SEQUENCE [LARGE SCALE GENOMIC DNA]</scope>
    <source>
        <strain evidence="8 9">PSLESD1</strain>
    </source>
</reference>
<organism evidence="8 9">
    <name type="scientific">Ralstonia pickettii</name>
    <name type="common">Burkholderia pickettii</name>
    <dbReference type="NCBI Taxonomy" id="329"/>
    <lineage>
        <taxon>Bacteria</taxon>
        <taxon>Pseudomonadati</taxon>
        <taxon>Pseudomonadota</taxon>
        <taxon>Betaproteobacteria</taxon>
        <taxon>Burkholderiales</taxon>
        <taxon>Burkholderiaceae</taxon>
        <taxon>Ralstonia</taxon>
    </lineage>
</organism>
<dbReference type="EMBL" id="WJYN01000010">
    <property type="protein sequence ID" value="MRT01143.1"/>
    <property type="molecule type" value="Genomic_DNA"/>
</dbReference>
<dbReference type="InterPro" id="IPR051018">
    <property type="entry name" value="Bacteriophage_GH24"/>
</dbReference>
<evidence type="ECO:0000313" key="9">
    <source>
        <dbReference type="Proteomes" id="UP000441032"/>
    </source>
</evidence>
<gene>
    <name evidence="8" type="ORF">GJQ57_21070</name>
</gene>
<dbReference type="HAMAP" id="MF_04110">
    <property type="entry name" value="ENDOLYSIN_T4"/>
    <property type="match status" value="1"/>
</dbReference>
<dbReference type="InterPro" id="IPR002196">
    <property type="entry name" value="Glyco_hydro_24"/>
</dbReference>
<keyword evidence="5" id="KW-1035">Host cytoplasm</keyword>
<dbReference type="EC" id="3.2.1.17" evidence="7"/>
<accession>A0A7X2HR52</accession>
<dbReference type="Proteomes" id="UP000441032">
    <property type="component" value="Unassembled WGS sequence"/>
</dbReference>
<dbReference type="Pfam" id="PF00959">
    <property type="entry name" value="Phage_lysozyme"/>
    <property type="match status" value="1"/>
</dbReference>
<dbReference type="GO" id="GO:0042742">
    <property type="term" value="P:defense response to bacterium"/>
    <property type="evidence" value="ECO:0007669"/>
    <property type="project" value="UniProtKB-KW"/>
</dbReference>
<evidence type="ECO:0000256" key="3">
    <source>
        <dbReference type="ARBA" id="ARBA00022638"/>
    </source>
</evidence>
<dbReference type="SUPFAM" id="SSF53955">
    <property type="entry name" value="Lysozyme-like"/>
    <property type="match status" value="1"/>
</dbReference>
<sequence length="179" mass="18556">MGSDPGIDPTDGADPSSDSSGGFDIASIFGGAFGGGGNMQLSDAGLQAIADREGFSATPYWDHKGYSIGYGHLMTLGENYTSVTQDQARALLLQDAAIAVRAVNSSVSVSLTQNQFDALVSFAYNVGVGAFKSSTLVKLLNQGDYADVGAQLARWNQASGAVSAALVARRQSEAQQFYA</sequence>
<comment type="caution">
    <text evidence="8">The sequence shown here is derived from an EMBL/GenBank/DDBJ whole genome shotgun (WGS) entry which is preliminary data.</text>
</comment>
<keyword evidence="2 7" id="KW-0929">Antimicrobial</keyword>
<dbReference type="PANTHER" id="PTHR38107:SF3">
    <property type="entry name" value="LYSOZYME RRRD-RELATED"/>
    <property type="match status" value="1"/>
</dbReference>
<keyword evidence="3 7" id="KW-0081">Bacteriolytic enzyme</keyword>
<name>A0A7X2HR52_RALPI</name>
<dbReference type="Gene3D" id="1.10.530.40">
    <property type="match status" value="1"/>
</dbReference>
<proteinExistence type="inferred from homology"/>
<dbReference type="InterPro" id="IPR023347">
    <property type="entry name" value="Lysozyme_dom_sf"/>
</dbReference>
<dbReference type="InterPro" id="IPR034690">
    <property type="entry name" value="Endolysin_T4_type"/>
</dbReference>
<evidence type="ECO:0000256" key="4">
    <source>
        <dbReference type="ARBA" id="ARBA00022801"/>
    </source>
</evidence>
<dbReference type="AlphaFoldDB" id="A0A7X2HR52"/>
<dbReference type="InterPro" id="IPR023346">
    <property type="entry name" value="Lysozyme-like_dom_sf"/>
</dbReference>
<dbReference type="CDD" id="cd00737">
    <property type="entry name" value="lyz_endolysin_autolysin"/>
    <property type="match status" value="1"/>
</dbReference>
<evidence type="ECO:0000313" key="8">
    <source>
        <dbReference type="EMBL" id="MRT01143.1"/>
    </source>
</evidence>
<dbReference type="GO" id="GO:0016998">
    <property type="term" value="P:cell wall macromolecule catabolic process"/>
    <property type="evidence" value="ECO:0007669"/>
    <property type="project" value="InterPro"/>
</dbReference>
<evidence type="ECO:0000256" key="5">
    <source>
        <dbReference type="ARBA" id="ARBA00023200"/>
    </source>
</evidence>
<dbReference type="GO" id="GO:0031640">
    <property type="term" value="P:killing of cells of another organism"/>
    <property type="evidence" value="ECO:0007669"/>
    <property type="project" value="UniProtKB-KW"/>
</dbReference>
<comment type="similarity">
    <text evidence="7">Belongs to the glycosyl hydrolase 24 family.</text>
</comment>